<evidence type="ECO:0000313" key="3">
    <source>
        <dbReference type="Proteomes" id="UP000271098"/>
    </source>
</evidence>
<dbReference type="InterPro" id="IPR011042">
    <property type="entry name" value="6-blade_b-propeller_TolB-like"/>
</dbReference>
<dbReference type="PANTHER" id="PTHR36842:SF1">
    <property type="entry name" value="PROTEIN TOLB"/>
    <property type="match status" value="1"/>
</dbReference>
<dbReference type="Gene3D" id="2.120.10.30">
    <property type="entry name" value="TolB, C-terminal domain"/>
    <property type="match status" value="4"/>
</dbReference>
<dbReference type="SUPFAM" id="SSF50960">
    <property type="entry name" value="TolB, C-terminal domain"/>
    <property type="match status" value="1"/>
</dbReference>
<dbReference type="Proteomes" id="UP000271098">
    <property type="component" value="Unassembled WGS sequence"/>
</dbReference>
<keyword evidence="3" id="KW-1185">Reference proteome</keyword>
<dbReference type="WBParaSite" id="GPUH_0000012301-mRNA-1">
    <property type="protein sequence ID" value="GPUH_0000012301-mRNA-1"/>
    <property type="gene ID" value="GPUH_0000012301"/>
</dbReference>
<gene>
    <name evidence="2" type="ORF">GPUH_LOCUS124</name>
</gene>
<organism evidence="4">
    <name type="scientific">Gongylonema pulchrum</name>
    <dbReference type="NCBI Taxonomy" id="637853"/>
    <lineage>
        <taxon>Eukaryota</taxon>
        <taxon>Metazoa</taxon>
        <taxon>Ecdysozoa</taxon>
        <taxon>Nematoda</taxon>
        <taxon>Chromadorea</taxon>
        <taxon>Rhabditida</taxon>
        <taxon>Spirurina</taxon>
        <taxon>Spiruromorpha</taxon>
        <taxon>Spiruroidea</taxon>
        <taxon>Gongylonematidae</taxon>
        <taxon>Gongylonema</taxon>
    </lineage>
</organism>
<dbReference type="InterPro" id="IPR011659">
    <property type="entry name" value="WD40"/>
</dbReference>
<sequence>MSLVYLAEQNTSRHAKEVELGAGITAQWVNEFGTVKIRLTDTPGYDAEGAVSPDGRHIVFTSVRSGDPEIWIMNSDGSEPRQLTNETGYDGGPFFSPDGTKIVFRASRPKTDAEIKKYKDLLSYNLVSPLQMELYTVNIDGSGLKKITSLGGSNWAPFYMPDNRRIIFSSNFNDTGFFGAFHLYIVDENGENLERVTVRAQRLGAARCPSYFIANNDTYTVYASDFLSVNRSLLKTCPRRACDDKWLKDICKQTRIHDLYPDFDLFQVNKFGNFIRRLTDNPGYDGDASVSSDGKRIVFTSTRNGDADLWIMNIDGTDLKQLTNTLGYEGGAKFSPDGKFIVFHASRPTSETERSRYKWLLRRQESPQNIKKLQNTSAAEAFTAADDALWCLNYPLVILNLLYSFNAVELRNMQIFIMRADGSDVKAITKAGINDNHLWPSFLTNQRILFVFSQGNSNCAGAFNIFVMNVDGSHAERVFVIVFDSRINL</sequence>
<protein>
    <submittedName>
        <fullName evidence="4">DPPIV_N domain-containing protein</fullName>
    </submittedName>
</protein>
<dbReference type="PANTHER" id="PTHR36842">
    <property type="entry name" value="PROTEIN TOLB HOMOLOG"/>
    <property type="match status" value="1"/>
</dbReference>
<comment type="similarity">
    <text evidence="1">Belongs to the TolB family.</text>
</comment>
<evidence type="ECO:0000313" key="4">
    <source>
        <dbReference type="WBParaSite" id="GPUH_0000012301-mRNA-1"/>
    </source>
</evidence>
<dbReference type="EMBL" id="UYRT01000085">
    <property type="protein sequence ID" value="VDK27393.1"/>
    <property type="molecule type" value="Genomic_DNA"/>
</dbReference>
<evidence type="ECO:0000313" key="2">
    <source>
        <dbReference type="EMBL" id="VDK27393.1"/>
    </source>
</evidence>
<accession>A0A183CUI3</accession>
<name>A0A183CUI3_9BILA</name>
<proteinExistence type="inferred from homology"/>
<dbReference type="AlphaFoldDB" id="A0A183CUI3"/>
<evidence type="ECO:0000256" key="1">
    <source>
        <dbReference type="ARBA" id="ARBA00009820"/>
    </source>
</evidence>
<dbReference type="Pfam" id="PF07676">
    <property type="entry name" value="PD40"/>
    <property type="match status" value="5"/>
</dbReference>
<reference evidence="2 3" key="2">
    <citation type="submission" date="2018-11" db="EMBL/GenBank/DDBJ databases">
        <authorList>
            <consortium name="Pathogen Informatics"/>
        </authorList>
    </citation>
    <scope>NUCLEOTIDE SEQUENCE [LARGE SCALE GENOMIC DNA]</scope>
</reference>
<reference evidence="4" key="1">
    <citation type="submission" date="2016-06" db="UniProtKB">
        <authorList>
            <consortium name="WormBaseParasite"/>
        </authorList>
    </citation>
    <scope>IDENTIFICATION</scope>
</reference>
<dbReference type="OrthoDB" id="43744at2759"/>